<sequence>MARNVRVLHCAPEDVFEVLSDGWLYPTWVVGASRMRAVDPTWPMRGSRLHHSFGVWPMLINDETIVEEHDPPRSMVMRARGWPMGEARVTIEVRPRGDDCFVRIQEEPIAGPGRFVPRPIMNALVRWRNAETLHRLAYLSEGRAAVRSRRDSPSPSPSPSPSAGRASDAEAQRS</sequence>
<name>A0ABR8W5F5_9MICO</name>
<dbReference type="Gene3D" id="3.30.530.20">
    <property type="match status" value="1"/>
</dbReference>
<accession>A0ABR8W5F5</accession>
<dbReference type="RefSeq" id="WP_191712727.1">
    <property type="nucleotide sequence ID" value="NZ_JACSPX010000001.1"/>
</dbReference>
<reference evidence="2 3" key="1">
    <citation type="submission" date="2020-08" db="EMBL/GenBank/DDBJ databases">
        <title>A Genomic Blueprint of the Chicken Gut Microbiome.</title>
        <authorList>
            <person name="Gilroy R."/>
            <person name="Ravi A."/>
            <person name="Getino M."/>
            <person name="Pursley I."/>
            <person name="Horton D.L."/>
            <person name="Alikhan N.-F."/>
            <person name="Baker D."/>
            <person name="Gharbi K."/>
            <person name="Hall N."/>
            <person name="Watson M."/>
            <person name="Adriaenssens E.M."/>
            <person name="Foster-Nyarko E."/>
            <person name="Jarju S."/>
            <person name="Secka A."/>
            <person name="Antonio M."/>
            <person name="Oren A."/>
            <person name="Chaudhuri R."/>
            <person name="La Ragione R.M."/>
            <person name="Hildebrand F."/>
            <person name="Pallen M.J."/>
        </authorList>
    </citation>
    <scope>NUCLEOTIDE SEQUENCE [LARGE SCALE GENOMIC DNA]</scope>
    <source>
        <strain evidence="2 3">Re1</strain>
    </source>
</reference>
<organism evidence="2 3">
    <name type="scientific">Microbacterium commune</name>
    <dbReference type="NCBI Taxonomy" id="2762219"/>
    <lineage>
        <taxon>Bacteria</taxon>
        <taxon>Bacillati</taxon>
        <taxon>Actinomycetota</taxon>
        <taxon>Actinomycetes</taxon>
        <taxon>Micrococcales</taxon>
        <taxon>Microbacteriaceae</taxon>
        <taxon>Microbacterium</taxon>
    </lineage>
</organism>
<dbReference type="EMBL" id="JACSPX010000001">
    <property type="protein sequence ID" value="MBD8012243.1"/>
    <property type="molecule type" value="Genomic_DNA"/>
</dbReference>
<dbReference type="Proteomes" id="UP000611521">
    <property type="component" value="Unassembled WGS sequence"/>
</dbReference>
<dbReference type="InterPro" id="IPR019587">
    <property type="entry name" value="Polyketide_cyclase/dehydratase"/>
</dbReference>
<dbReference type="Pfam" id="PF10604">
    <property type="entry name" value="Polyketide_cyc2"/>
    <property type="match status" value="1"/>
</dbReference>
<protein>
    <submittedName>
        <fullName evidence="2">SRPBCC family protein</fullName>
    </submittedName>
</protein>
<comment type="caution">
    <text evidence="2">The sequence shown here is derived from an EMBL/GenBank/DDBJ whole genome shotgun (WGS) entry which is preliminary data.</text>
</comment>
<evidence type="ECO:0000313" key="3">
    <source>
        <dbReference type="Proteomes" id="UP000611521"/>
    </source>
</evidence>
<gene>
    <name evidence="2" type="ORF">H9633_08000</name>
</gene>
<feature type="region of interest" description="Disordered" evidence="1">
    <location>
        <begin position="143"/>
        <end position="174"/>
    </location>
</feature>
<proteinExistence type="predicted"/>
<dbReference type="InterPro" id="IPR023393">
    <property type="entry name" value="START-like_dom_sf"/>
</dbReference>
<keyword evidence="3" id="KW-1185">Reference proteome</keyword>
<dbReference type="CDD" id="cd07812">
    <property type="entry name" value="SRPBCC"/>
    <property type="match status" value="1"/>
</dbReference>
<evidence type="ECO:0000256" key="1">
    <source>
        <dbReference type="SAM" id="MobiDB-lite"/>
    </source>
</evidence>
<evidence type="ECO:0000313" key="2">
    <source>
        <dbReference type="EMBL" id="MBD8012243.1"/>
    </source>
</evidence>
<dbReference type="SUPFAM" id="SSF55961">
    <property type="entry name" value="Bet v1-like"/>
    <property type="match status" value="1"/>
</dbReference>